<dbReference type="FunFam" id="3.40.630.30:FF:000064">
    <property type="entry name" value="GNAT family acetyltransferase"/>
    <property type="match status" value="1"/>
</dbReference>
<protein>
    <submittedName>
        <fullName evidence="5">Acetyltransferase (GNAT) family protein</fullName>
    </submittedName>
</protein>
<feature type="domain" description="N-acetyltransferase" evidence="4">
    <location>
        <begin position="7"/>
        <end position="166"/>
    </location>
</feature>
<gene>
    <name evidence="5" type="ORF">GALL_402480</name>
</gene>
<evidence type="ECO:0000256" key="2">
    <source>
        <dbReference type="ARBA" id="ARBA00022679"/>
    </source>
</evidence>
<dbReference type="PANTHER" id="PTHR10545">
    <property type="entry name" value="DIAMINE N-ACETYLTRANSFERASE"/>
    <property type="match status" value="1"/>
</dbReference>
<evidence type="ECO:0000259" key="4">
    <source>
        <dbReference type="PROSITE" id="PS51186"/>
    </source>
</evidence>
<dbReference type="InterPro" id="IPR051016">
    <property type="entry name" value="Diverse_Substrate_AcTransf"/>
</dbReference>
<dbReference type="InterPro" id="IPR000182">
    <property type="entry name" value="GNAT_dom"/>
</dbReference>
<evidence type="ECO:0000313" key="5">
    <source>
        <dbReference type="EMBL" id="OIQ78058.1"/>
    </source>
</evidence>
<evidence type="ECO:0000256" key="1">
    <source>
        <dbReference type="ARBA" id="ARBA00008694"/>
    </source>
</evidence>
<sequence length="166" mass="18584">MIYARPMSIREALPQDVNSIHGLIIELAEYERAAHEVIATPEDLMSAFFAPTPHVNAHVAVDDATGEVVGFALWFINYSTWLGRHGIYLEDLYVKQTSRGQGHGRVLLATLAGICVERGYGRLEWSVLDWNEPAINFYRQLGAISMDEWTVNRATGQALKALAEIR</sequence>
<reference evidence="5" key="1">
    <citation type="submission" date="2016-10" db="EMBL/GenBank/DDBJ databases">
        <title>Sequence of Gallionella enrichment culture.</title>
        <authorList>
            <person name="Poehlein A."/>
            <person name="Muehling M."/>
            <person name="Daniel R."/>
        </authorList>
    </citation>
    <scope>NUCLEOTIDE SEQUENCE</scope>
</reference>
<organism evidence="5">
    <name type="scientific">mine drainage metagenome</name>
    <dbReference type="NCBI Taxonomy" id="410659"/>
    <lineage>
        <taxon>unclassified sequences</taxon>
        <taxon>metagenomes</taxon>
        <taxon>ecological metagenomes</taxon>
    </lineage>
</organism>
<dbReference type="CDD" id="cd04301">
    <property type="entry name" value="NAT_SF"/>
    <property type="match status" value="1"/>
</dbReference>
<dbReference type="EMBL" id="MLJW01001480">
    <property type="protein sequence ID" value="OIQ78058.1"/>
    <property type="molecule type" value="Genomic_DNA"/>
</dbReference>
<dbReference type="SUPFAM" id="SSF55729">
    <property type="entry name" value="Acyl-CoA N-acyltransferases (Nat)"/>
    <property type="match status" value="1"/>
</dbReference>
<dbReference type="Gene3D" id="3.40.630.30">
    <property type="match status" value="1"/>
</dbReference>
<proteinExistence type="inferred from homology"/>
<accession>A0A1J5Q441</accession>
<comment type="caution">
    <text evidence="5">The sequence shown here is derived from an EMBL/GenBank/DDBJ whole genome shotgun (WGS) entry which is preliminary data.</text>
</comment>
<dbReference type="PANTHER" id="PTHR10545:SF29">
    <property type="entry name" value="GH14572P-RELATED"/>
    <property type="match status" value="1"/>
</dbReference>
<keyword evidence="2 5" id="KW-0808">Transferase</keyword>
<name>A0A1J5Q441_9ZZZZ</name>
<dbReference type="PROSITE" id="PS51186">
    <property type="entry name" value="GNAT"/>
    <property type="match status" value="1"/>
</dbReference>
<comment type="similarity">
    <text evidence="1">Belongs to the acetyltransferase family.</text>
</comment>
<dbReference type="Pfam" id="PF00583">
    <property type="entry name" value="Acetyltransf_1"/>
    <property type="match status" value="1"/>
</dbReference>
<dbReference type="InterPro" id="IPR016181">
    <property type="entry name" value="Acyl_CoA_acyltransferase"/>
</dbReference>
<evidence type="ECO:0000256" key="3">
    <source>
        <dbReference type="ARBA" id="ARBA00023315"/>
    </source>
</evidence>
<dbReference type="AlphaFoldDB" id="A0A1J5Q441"/>
<keyword evidence="3" id="KW-0012">Acyltransferase</keyword>
<dbReference type="GO" id="GO:0008080">
    <property type="term" value="F:N-acetyltransferase activity"/>
    <property type="evidence" value="ECO:0007669"/>
    <property type="project" value="TreeGrafter"/>
</dbReference>